<sequence length="201" mass="22580">MPLCIHQGFEIFIREEHASLSVIIYSKAEIKRYCYAKYGTVNDHGGWVRRRKSLRRRGNGYDVCSDSSSQSKKIKGVIVSARSAASVGANDTRSERCIHRGPSGRQQETLNGSALKINVQAVGGAARVYLGMCRRPGARYKLRRLRPTPRPQNPVHYSMSRHEPRAHKKCTGTCFIVSSEFTTYKTQVACIFCIVIFIILA</sequence>
<comment type="caution">
    <text evidence="1">The sequence shown here is derived from an EMBL/GenBank/DDBJ whole genome shotgun (WGS) entry which is preliminary data.</text>
</comment>
<dbReference type="AlphaFoldDB" id="A0A4C1TNV8"/>
<dbReference type="EMBL" id="BGZK01000072">
    <property type="protein sequence ID" value="GBP15511.1"/>
    <property type="molecule type" value="Genomic_DNA"/>
</dbReference>
<evidence type="ECO:0000313" key="1">
    <source>
        <dbReference type="EMBL" id="GBP15511.1"/>
    </source>
</evidence>
<reference evidence="1 2" key="1">
    <citation type="journal article" date="2019" name="Commun. Biol.">
        <title>The bagworm genome reveals a unique fibroin gene that provides high tensile strength.</title>
        <authorList>
            <person name="Kono N."/>
            <person name="Nakamura H."/>
            <person name="Ohtoshi R."/>
            <person name="Tomita M."/>
            <person name="Numata K."/>
            <person name="Arakawa K."/>
        </authorList>
    </citation>
    <scope>NUCLEOTIDE SEQUENCE [LARGE SCALE GENOMIC DNA]</scope>
</reference>
<protein>
    <submittedName>
        <fullName evidence="1">Uncharacterized protein</fullName>
    </submittedName>
</protein>
<organism evidence="1 2">
    <name type="scientific">Eumeta variegata</name>
    <name type="common">Bagworm moth</name>
    <name type="synonym">Eumeta japonica</name>
    <dbReference type="NCBI Taxonomy" id="151549"/>
    <lineage>
        <taxon>Eukaryota</taxon>
        <taxon>Metazoa</taxon>
        <taxon>Ecdysozoa</taxon>
        <taxon>Arthropoda</taxon>
        <taxon>Hexapoda</taxon>
        <taxon>Insecta</taxon>
        <taxon>Pterygota</taxon>
        <taxon>Neoptera</taxon>
        <taxon>Endopterygota</taxon>
        <taxon>Lepidoptera</taxon>
        <taxon>Glossata</taxon>
        <taxon>Ditrysia</taxon>
        <taxon>Tineoidea</taxon>
        <taxon>Psychidae</taxon>
        <taxon>Oiketicinae</taxon>
        <taxon>Eumeta</taxon>
    </lineage>
</organism>
<dbReference type="Proteomes" id="UP000299102">
    <property type="component" value="Unassembled WGS sequence"/>
</dbReference>
<evidence type="ECO:0000313" key="2">
    <source>
        <dbReference type="Proteomes" id="UP000299102"/>
    </source>
</evidence>
<gene>
    <name evidence="1" type="ORF">EVAR_9289_1</name>
</gene>
<keyword evidence="2" id="KW-1185">Reference proteome</keyword>
<proteinExistence type="predicted"/>
<accession>A0A4C1TNV8</accession>
<name>A0A4C1TNV8_EUMVA</name>